<reference evidence="2" key="4">
    <citation type="journal article" date="2001" name="Nature">
        <title>Functional annotation of a full-length mouse cDNA collection.</title>
        <authorList>
            <consortium name="The RIKEN Genome Exploration Research Group Phase II Team and the FANTOM Consortium"/>
        </authorList>
    </citation>
    <scope>NUCLEOTIDE SEQUENCE</scope>
    <source>
        <strain evidence="2">C57BL/6J</strain>
        <tissue evidence="2">Corpora quadrigemina</tissue>
    </source>
</reference>
<evidence type="ECO:0000313" key="3">
    <source>
        <dbReference type="MGI" id="MGI:2443331"/>
    </source>
</evidence>
<reference evidence="2" key="1">
    <citation type="journal article" date="1999" name="Methods Enzymol.">
        <title>High-efficiency full-length cDNA cloning.</title>
        <authorList>
            <person name="Carninci P."/>
            <person name="Hayashizaki Y."/>
        </authorList>
    </citation>
    <scope>NUCLEOTIDE SEQUENCE</scope>
    <source>
        <strain evidence="2">C57BL/6J</strain>
        <tissue evidence="2">Corpora quadrigemina</tissue>
    </source>
</reference>
<reference evidence="2" key="7">
    <citation type="journal article" date="2005" name="Science">
        <title>The Transcriptional Landscape of the Mammalian Genome.</title>
        <authorList>
            <consortium name="The FANTOM Consortium"/>
            <consortium name="Riken Genome Exploration Research Group and Genome Science Group (Genome Network Project Core Group)"/>
        </authorList>
    </citation>
    <scope>NUCLEOTIDE SEQUENCE</scope>
    <source>
        <strain evidence="2">C57BL/6J</strain>
        <tissue evidence="2">Corpora quadrigemina</tissue>
    </source>
</reference>
<reference evidence="2" key="3">
    <citation type="journal article" date="2000" name="Genome Res.">
        <title>RIKEN integrated sequence analysis (RISA) system--384-format sequencing pipeline with 384 multicapillary sequencer.</title>
        <authorList>
            <person name="Shibata K."/>
            <person name="Itoh M."/>
            <person name="Aizawa K."/>
            <person name="Nagaoka S."/>
            <person name="Sasaki N."/>
            <person name="Carninci P."/>
            <person name="Konno H."/>
            <person name="Akiyama J."/>
            <person name="Nishi K."/>
            <person name="Kitsunai T."/>
            <person name="Tashiro H."/>
            <person name="Itoh M."/>
            <person name="Sumi N."/>
            <person name="Ishii Y."/>
            <person name="Nakamura S."/>
            <person name="Hazama M."/>
            <person name="Nishine T."/>
            <person name="Harada A."/>
            <person name="Yamamoto R."/>
            <person name="Matsumoto H."/>
            <person name="Sakaguchi S."/>
            <person name="Ikegami T."/>
            <person name="Kashiwagi K."/>
            <person name="Fujiwake S."/>
            <person name="Inoue K."/>
            <person name="Togawa Y."/>
            <person name="Izawa M."/>
            <person name="Ohara E."/>
            <person name="Watahiki M."/>
            <person name="Yoneda Y."/>
            <person name="Ishikawa T."/>
            <person name="Ozawa K."/>
            <person name="Tanaka T."/>
            <person name="Matsuura S."/>
            <person name="Kawai J."/>
            <person name="Okazaki Y."/>
            <person name="Muramatsu M."/>
            <person name="Inoue Y."/>
            <person name="Kira A."/>
            <person name="Hayashizaki Y."/>
        </authorList>
    </citation>
    <scope>NUCLEOTIDE SEQUENCE</scope>
    <source>
        <strain evidence="2">C57BL/6J</strain>
        <tissue evidence="2">Corpora quadrigemina</tissue>
    </source>
</reference>
<name>Q3TQL3_MOUSE</name>
<reference evidence="2" key="2">
    <citation type="journal article" date="2000" name="Genome Res.">
        <title>Normalization and subtraction of cap-trapper-selected cDNAs to prepare full-length cDNA libraries for rapid discovery of new genes.</title>
        <authorList>
            <person name="Carninci P."/>
            <person name="Shibata Y."/>
            <person name="Hayatsu N."/>
            <person name="Sugahara Y."/>
            <person name="Shibata K."/>
            <person name="Itoh M."/>
            <person name="Konno H."/>
            <person name="Okazaki Y."/>
            <person name="Muramatsu M."/>
            <person name="Hayashizaki Y."/>
        </authorList>
    </citation>
    <scope>NUCLEOTIDE SEQUENCE</scope>
    <source>
        <strain evidence="2">C57BL/6J</strain>
        <tissue evidence="2">Corpora quadrigemina</tissue>
    </source>
</reference>
<reference evidence="2" key="5">
    <citation type="journal article" date="2002" name="Nature">
        <title>Analysis of the mouse transcriptome based on functional annotation of 60,770 full-length cDNAs.</title>
        <authorList>
            <consortium name="The FANTOM Consortium and the RIKEN Genome Exploration Research Group Phase I and II Team"/>
        </authorList>
    </citation>
    <scope>NUCLEOTIDE SEQUENCE</scope>
    <source>
        <strain evidence="2">C57BL/6J</strain>
        <tissue evidence="2">Corpora quadrigemina</tissue>
    </source>
</reference>
<reference evidence="2" key="6">
    <citation type="submission" date="2004-04" db="EMBL/GenBank/DDBJ databases">
        <authorList>
            <person name="Arakawa T."/>
            <person name="Carninci P."/>
            <person name="Fukuda S."/>
            <person name="Hashizume W."/>
            <person name="Hayashida K."/>
            <person name="Hori F."/>
            <person name="Iida J."/>
            <person name="Imamura K."/>
            <person name="Imotani K."/>
            <person name="Itoh M."/>
            <person name="Kanagawa S."/>
            <person name="Kawai J."/>
            <person name="Kojima M."/>
            <person name="Konno H."/>
            <person name="Murata M."/>
            <person name="Nakamura M."/>
            <person name="Ninomiya N."/>
            <person name="Nishiyori H."/>
            <person name="Nomura K."/>
            <person name="Ohno M."/>
            <person name="Sakazume N."/>
            <person name="Sano H."/>
            <person name="Sasaki D."/>
            <person name="Shibata K."/>
            <person name="Shiraki T."/>
            <person name="Tagami M."/>
            <person name="Tagami Y."/>
            <person name="Waki K."/>
            <person name="Watahiki A."/>
            <person name="Muramatsu M."/>
            <person name="Hayashizaki Y."/>
        </authorList>
    </citation>
    <scope>NUCLEOTIDE SEQUENCE</scope>
    <source>
        <strain evidence="2">C57BL/6J</strain>
        <tissue evidence="2">Corpora quadrigemina</tissue>
    </source>
</reference>
<proteinExistence type="evidence at transcript level"/>
<dbReference type="EMBL" id="AK163492">
    <property type="protein sequence ID" value="BAE37369.1"/>
    <property type="molecule type" value="mRNA"/>
</dbReference>
<reference evidence="2" key="8">
    <citation type="journal article" date="2005" name="Science">
        <title>Antisense Transcription in the Mammalian Transcriptome.</title>
        <authorList>
            <consortium name="RIKEN Genome Exploration Research Group and Genome Science Group (Genome Network Project Core Group) and the FANTOM Consortium"/>
        </authorList>
    </citation>
    <scope>NUCLEOTIDE SEQUENCE</scope>
    <source>
        <strain evidence="2">C57BL/6J</strain>
        <tissue evidence="2">Corpora quadrigemina</tissue>
    </source>
</reference>
<dbReference type="AlphaFoldDB" id="Q3TQL3"/>
<dbReference type="MGI" id="MGI:2443331">
    <property type="gene designation" value="Rims3"/>
</dbReference>
<evidence type="ECO:0000313" key="2">
    <source>
        <dbReference type="EMBL" id="BAE37369.1"/>
    </source>
</evidence>
<protein>
    <submittedName>
        <fullName evidence="2">Uncharacterized protein</fullName>
    </submittedName>
</protein>
<sequence>MIREEMEMQTPSLPSPSSLLLAQVRRVQKKLGRSTTIREQGRPIQSAWPGWERVIWRVPEHLGAMSVMPKRATWPPWAAALSVELDEHSSDGGVPKGGSLFSDKGLNLSM</sequence>
<dbReference type="AGR" id="MGI:2443331"/>
<organism evidence="2">
    <name type="scientific">Mus musculus</name>
    <name type="common">Mouse</name>
    <dbReference type="NCBI Taxonomy" id="10090"/>
    <lineage>
        <taxon>Eukaryota</taxon>
        <taxon>Metazoa</taxon>
        <taxon>Chordata</taxon>
        <taxon>Craniata</taxon>
        <taxon>Vertebrata</taxon>
        <taxon>Euteleostomi</taxon>
        <taxon>Mammalia</taxon>
        <taxon>Eutheria</taxon>
        <taxon>Euarchontoglires</taxon>
        <taxon>Glires</taxon>
        <taxon>Rodentia</taxon>
        <taxon>Myomorpha</taxon>
        <taxon>Muroidea</taxon>
        <taxon>Muridae</taxon>
        <taxon>Murinae</taxon>
        <taxon>Mus</taxon>
        <taxon>Mus</taxon>
    </lineage>
</organism>
<gene>
    <name evidence="3" type="primary">Rims3</name>
</gene>
<accession>Q3TQL3</accession>
<feature type="region of interest" description="Disordered" evidence="1">
    <location>
        <begin position="87"/>
        <end position="110"/>
    </location>
</feature>
<evidence type="ECO:0000256" key="1">
    <source>
        <dbReference type="SAM" id="MobiDB-lite"/>
    </source>
</evidence>